<dbReference type="OrthoDB" id="9794671at2"/>
<dbReference type="STRING" id="1121419.SAMN05443529_12270"/>
<dbReference type="AlphaFoldDB" id="A0A1G8GHU0"/>
<dbReference type="RefSeq" id="WP_092334850.1">
    <property type="nucleotide sequence ID" value="NZ_FNCP01000022.1"/>
</dbReference>
<sequence length="449" mass="49374">MLQMMYRLLCLWIVSLLIVLAQPAPCTAKMISVELVWNLSQAGWIQVDIDKGDYLLKLGNESYKFSAGSTLQVGWGGWTPVLRINHEEFRVVDGSLLDIIALNSGSLRIKTPEGKAASYRGGLQLNWQDGHWRLINQVDSEDYLKGVVPIEMSNEWANGGLEALKAQAVAARTYLVRQLSNGKLITDSPDIHQAYSGLSVEGEASQAIEATRGEILVDAQTKQPIDALYSSHSGGHTEDAKNVWGNADLHNISHPDPYSKGVGGAVNHWRFIVSAPLLGSTFGLGPVREIELDKFPSGRVKSVKLEDEFGQTTIVKGRAFVQAFYPFGQPIRKEAFLGNLFEAKTVVSNRSLSEKSISDGPFNSAGYSGFLDLTKQPEQEQGPLLSKILSSSLGTNTNPQPYAVFIFEGQGWGHGVGMSQWGAYHMAQLGFKYQEILTYYYNNVLISKV</sequence>
<dbReference type="GO" id="GO:0030288">
    <property type="term" value="C:outer membrane-bounded periplasmic space"/>
    <property type="evidence" value="ECO:0007669"/>
    <property type="project" value="TreeGrafter"/>
</dbReference>
<dbReference type="InterPro" id="IPR013486">
    <property type="entry name" value="SpoIID/LytB"/>
</dbReference>
<accession>A0A1G8GHU0</accession>
<gene>
    <name evidence="2" type="ORF">SAMN05443529_12270</name>
</gene>
<evidence type="ECO:0000313" key="3">
    <source>
        <dbReference type="Proteomes" id="UP000198656"/>
    </source>
</evidence>
<dbReference type="InterPro" id="IPR013693">
    <property type="entry name" value="SpoIID/LytB_N"/>
</dbReference>
<name>A0A1G8GHU0_9FIRM</name>
<dbReference type="Proteomes" id="UP000198656">
    <property type="component" value="Unassembled WGS sequence"/>
</dbReference>
<dbReference type="GO" id="GO:0030435">
    <property type="term" value="P:sporulation resulting in formation of a cellular spore"/>
    <property type="evidence" value="ECO:0007669"/>
    <property type="project" value="InterPro"/>
</dbReference>
<keyword evidence="3" id="KW-1185">Reference proteome</keyword>
<proteinExistence type="predicted"/>
<dbReference type="NCBIfam" id="TIGR02669">
    <property type="entry name" value="SpoIID_LytB"/>
    <property type="match status" value="1"/>
</dbReference>
<evidence type="ECO:0000313" key="2">
    <source>
        <dbReference type="EMBL" id="SDH93979.1"/>
    </source>
</evidence>
<evidence type="ECO:0000259" key="1">
    <source>
        <dbReference type="Pfam" id="PF08486"/>
    </source>
</evidence>
<protein>
    <submittedName>
        <fullName evidence="2">Stage II sporulation protein D</fullName>
    </submittedName>
</protein>
<organism evidence="2 3">
    <name type="scientific">Desulfosporosinus hippei DSM 8344</name>
    <dbReference type="NCBI Taxonomy" id="1121419"/>
    <lineage>
        <taxon>Bacteria</taxon>
        <taxon>Bacillati</taxon>
        <taxon>Bacillota</taxon>
        <taxon>Clostridia</taxon>
        <taxon>Eubacteriales</taxon>
        <taxon>Desulfitobacteriaceae</taxon>
        <taxon>Desulfosporosinus</taxon>
    </lineage>
</organism>
<feature type="domain" description="Sporulation stage II protein D amidase enhancer LytB N-terminal" evidence="1">
    <location>
        <begin position="129"/>
        <end position="217"/>
    </location>
</feature>
<dbReference type="EMBL" id="FNCP01000022">
    <property type="protein sequence ID" value="SDH93979.1"/>
    <property type="molecule type" value="Genomic_DNA"/>
</dbReference>
<dbReference type="Pfam" id="PF08486">
    <property type="entry name" value="SpoIID"/>
    <property type="match status" value="1"/>
</dbReference>
<dbReference type="PANTHER" id="PTHR30032">
    <property type="entry name" value="N-ACETYLMURAMOYL-L-ALANINE AMIDASE-RELATED"/>
    <property type="match status" value="1"/>
</dbReference>
<dbReference type="InterPro" id="IPR051922">
    <property type="entry name" value="Bact_Sporulation_Assoc"/>
</dbReference>
<dbReference type="PANTHER" id="PTHR30032:SF4">
    <property type="entry name" value="AMIDASE ENHANCER"/>
    <property type="match status" value="1"/>
</dbReference>
<reference evidence="3" key="1">
    <citation type="submission" date="2016-10" db="EMBL/GenBank/DDBJ databases">
        <authorList>
            <person name="Varghese N."/>
            <person name="Submissions S."/>
        </authorList>
    </citation>
    <scope>NUCLEOTIDE SEQUENCE [LARGE SCALE GENOMIC DNA]</scope>
    <source>
        <strain evidence="3">DSM 8344</strain>
    </source>
</reference>